<dbReference type="OrthoDB" id="9948489at2759"/>
<dbReference type="KEGG" id="dord:105985551"/>
<dbReference type="SUPFAM" id="SSF49842">
    <property type="entry name" value="TNF-like"/>
    <property type="match status" value="1"/>
</dbReference>
<evidence type="ECO:0000256" key="1">
    <source>
        <dbReference type="ARBA" id="ARBA00004498"/>
    </source>
</evidence>
<evidence type="ECO:0000256" key="2">
    <source>
        <dbReference type="ARBA" id="ARBA00022525"/>
    </source>
</evidence>
<feature type="domain" description="C1q" evidence="9">
    <location>
        <begin position="311"/>
        <end position="442"/>
    </location>
</feature>
<keyword evidence="2" id="KW-0964">Secreted</keyword>
<dbReference type="PRINTS" id="PR00007">
    <property type="entry name" value="COMPLEMNTC1Q"/>
</dbReference>
<keyword evidence="4 8" id="KW-0732">Signal</keyword>
<name>A0A1S3F6Y8_DIPOR</name>
<dbReference type="InterPro" id="IPR001073">
    <property type="entry name" value="C1q_dom"/>
</dbReference>
<dbReference type="Pfam" id="PF00386">
    <property type="entry name" value="C1q"/>
    <property type="match status" value="1"/>
</dbReference>
<dbReference type="SMART" id="SM00110">
    <property type="entry name" value="C1Q"/>
    <property type="match status" value="1"/>
</dbReference>
<dbReference type="PANTHER" id="PTHR15427">
    <property type="entry name" value="EMILIN ELASTIN MICROFIBRIL INTERFACE-LOCATED PROTEIN ELASTIN MICROFIBRIL INTERFACER"/>
    <property type="match status" value="1"/>
</dbReference>
<dbReference type="GO" id="GO:0005581">
    <property type="term" value="C:collagen trimer"/>
    <property type="evidence" value="ECO:0007669"/>
    <property type="project" value="UniProtKB-KW"/>
</dbReference>
<keyword evidence="10" id="KW-1185">Reference proteome</keyword>
<evidence type="ECO:0000256" key="4">
    <source>
        <dbReference type="ARBA" id="ARBA00022729"/>
    </source>
</evidence>
<evidence type="ECO:0000256" key="6">
    <source>
        <dbReference type="ARBA" id="ARBA00023180"/>
    </source>
</evidence>
<gene>
    <name evidence="11" type="primary">Otol1</name>
</gene>
<dbReference type="RefSeq" id="XP_012871597.1">
    <property type="nucleotide sequence ID" value="XM_013016143.1"/>
</dbReference>
<evidence type="ECO:0000256" key="3">
    <source>
        <dbReference type="ARBA" id="ARBA00022530"/>
    </source>
</evidence>
<dbReference type="PROSITE" id="PS50871">
    <property type="entry name" value="C1Q"/>
    <property type="match status" value="1"/>
</dbReference>
<dbReference type="InParanoid" id="A0A1S3F6Y8"/>
<evidence type="ECO:0000259" key="9">
    <source>
        <dbReference type="PROSITE" id="PS50871"/>
    </source>
</evidence>
<dbReference type="Pfam" id="PF01391">
    <property type="entry name" value="Collagen"/>
    <property type="match status" value="2"/>
</dbReference>
<keyword evidence="3" id="KW-0272">Extracellular matrix</keyword>
<dbReference type="CTD" id="131149"/>
<dbReference type="PANTHER" id="PTHR15427:SF51">
    <property type="entry name" value="OTOLIN 1"/>
    <property type="match status" value="1"/>
</dbReference>
<dbReference type="InterPro" id="IPR008160">
    <property type="entry name" value="Collagen"/>
</dbReference>
<dbReference type="InterPro" id="IPR008983">
    <property type="entry name" value="Tumour_necrosis_fac-like_dom"/>
</dbReference>
<keyword evidence="5" id="KW-0176">Collagen</keyword>
<proteinExistence type="predicted"/>
<feature type="compositionally biased region" description="Basic and acidic residues" evidence="7">
    <location>
        <begin position="147"/>
        <end position="159"/>
    </location>
</feature>
<feature type="compositionally biased region" description="Gly residues" evidence="7">
    <location>
        <begin position="215"/>
        <end position="230"/>
    </location>
</feature>
<reference evidence="11" key="1">
    <citation type="submission" date="2025-08" db="UniProtKB">
        <authorList>
            <consortium name="RefSeq"/>
        </authorList>
    </citation>
    <scope>IDENTIFICATION</scope>
    <source>
        <tissue evidence="11">Kidney</tissue>
    </source>
</reference>
<feature type="compositionally biased region" description="Low complexity" evidence="7">
    <location>
        <begin position="244"/>
        <end position="264"/>
    </location>
</feature>
<dbReference type="InterPro" id="IPR050392">
    <property type="entry name" value="Collagen/C1q_domain"/>
</dbReference>
<accession>A0A1S3F6Y8</accession>
<evidence type="ECO:0000256" key="5">
    <source>
        <dbReference type="ARBA" id="ARBA00023119"/>
    </source>
</evidence>
<dbReference type="Gene3D" id="2.60.120.40">
    <property type="match status" value="1"/>
</dbReference>
<evidence type="ECO:0000256" key="8">
    <source>
        <dbReference type="SAM" id="SignalP"/>
    </source>
</evidence>
<dbReference type="GeneID" id="105985551"/>
<dbReference type="AlphaFoldDB" id="A0A1S3F6Y8"/>
<feature type="signal peptide" evidence="8">
    <location>
        <begin position="1"/>
        <end position="18"/>
    </location>
</feature>
<dbReference type="GO" id="GO:0005576">
    <property type="term" value="C:extracellular region"/>
    <property type="evidence" value="ECO:0007669"/>
    <property type="project" value="UniProtKB-SubCell"/>
</dbReference>
<evidence type="ECO:0000313" key="11">
    <source>
        <dbReference type="RefSeq" id="XP_012871597.1"/>
    </source>
</evidence>
<dbReference type="FunCoup" id="A0A1S3F6Y8">
    <property type="interactions" value="118"/>
</dbReference>
<dbReference type="STRING" id="10020.ENSDORP00000001211"/>
<comment type="subcellular location">
    <subcellularLocation>
        <location evidence="1">Secreted</location>
        <location evidence="1">Extracellular space</location>
        <location evidence="1">Extracellular matrix</location>
    </subcellularLocation>
</comment>
<organism evidence="10 11">
    <name type="scientific">Dipodomys ordii</name>
    <name type="common">Ord's kangaroo rat</name>
    <dbReference type="NCBI Taxonomy" id="10020"/>
    <lineage>
        <taxon>Eukaryota</taxon>
        <taxon>Metazoa</taxon>
        <taxon>Chordata</taxon>
        <taxon>Craniata</taxon>
        <taxon>Vertebrata</taxon>
        <taxon>Euteleostomi</taxon>
        <taxon>Mammalia</taxon>
        <taxon>Eutheria</taxon>
        <taxon>Euarchontoglires</taxon>
        <taxon>Glires</taxon>
        <taxon>Rodentia</taxon>
        <taxon>Castorimorpha</taxon>
        <taxon>Heteromyidae</taxon>
        <taxon>Dipodomyinae</taxon>
        <taxon>Dipodomys</taxon>
    </lineage>
</organism>
<feature type="compositionally biased region" description="Gly residues" evidence="7">
    <location>
        <begin position="134"/>
        <end position="143"/>
    </location>
</feature>
<feature type="region of interest" description="Disordered" evidence="7">
    <location>
        <begin position="34"/>
        <end position="75"/>
    </location>
</feature>
<dbReference type="FunFam" id="2.60.120.40:FF:000001">
    <property type="entry name" value="Complement C1q B chain"/>
    <property type="match status" value="1"/>
</dbReference>
<feature type="region of interest" description="Disordered" evidence="7">
    <location>
        <begin position="110"/>
        <end position="315"/>
    </location>
</feature>
<sequence>MSVCSWLCTILMVLVIAGLDTIAKTTPHAKFMKISEGKEFPKGPKPSRGPAQGEEELPHTNPAGMAEPTISPSTLGSPWASTMPFPFANVTLDPADFLWNCCHCCSPVTGQKGEPGKTGNPGSKGEAGNTGIAGPPGIGGPQGSKGQKGEKGLKGERGDPGASGVPGYPGKPGEQGAPGPRGEKGSAGPAGERGQPGIPGAARGDGTKGDPGPPGAGGAPGQSGGPGQQGEPGTRGEKGSKGDAGLPGQRGPAGRPGAAGPTGAKGDRGELGSPGARGPAGPKGEPGIKGVRGPPGKKGARGFKGSMGERTPAPRSAFSAVLSKPFPPANVPIRFDGVLHNDPGDYSPATGRFNCSVPGVYVFSYPVAVRGRPACVRLVARRAGPAASRPAAQGQGLQRASLLTLLSLGAGDQVWLEGTGVHCSADDNSVFTGFLLYPRGAPGMAP</sequence>
<evidence type="ECO:0000313" key="10">
    <source>
        <dbReference type="Proteomes" id="UP000081671"/>
    </source>
</evidence>
<feature type="chain" id="PRO_5010211707" evidence="8">
    <location>
        <begin position="19"/>
        <end position="446"/>
    </location>
</feature>
<keyword evidence="6" id="KW-0325">Glycoprotein</keyword>
<dbReference type="Proteomes" id="UP000081671">
    <property type="component" value="Unplaced"/>
</dbReference>
<evidence type="ECO:0000256" key="7">
    <source>
        <dbReference type="SAM" id="MobiDB-lite"/>
    </source>
</evidence>
<protein>
    <submittedName>
        <fullName evidence="11">Otolin-1</fullName>
    </submittedName>
</protein>